<evidence type="ECO:0008006" key="3">
    <source>
        <dbReference type="Google" id="ProtNLM"/>
    </source>
</evidence>
<dbReference type="AlphaFoldDB" id="A0A7W6A8H8"/>
<evidence type="ECO:0000313" key="2">
    <source>
        <dbReference type="Proteomes" id="UP000538670"/>
    </source>
</evidence>
<protein>
    <recommendedName>
        <fullName evidence="3">DUF2384 domain-containing protein</fullName>
    </recommendedName>
</protein>
<name>A0A7W6A8H8_9SPHN</name>
<comment type="caution">
    <text evidence="1">The sequence shown here is derived from an EMBL/GenBank/DDBJ whole genome shotgun (WGS) entry which is preliminary data.</text>
</comment>
<sequence>MTGLQDEAHAALVDLAGRIMLTHGIDPDHAMRLLSIDRAEAEDMIHLGRLWSPVGVVRAERLRLFINILIRLEWRLNHDSRAIRHAMNLPLDALGGAAPADRLDGSLEDLRELRSAIATVAAPTIKWWRVGH</sequence>
<organism evidence="1 2">
    <name type="scientific">Sphingomonas pseudosanguinis</name>
    <dbReference type="NCBI Taxonomy" id="413712"/>
    <lineage>
        <taxon>Bacteria</taxon>
        <taxon>Pseudomonadati</taxon>
        <taxon>Pseudomonadota</taxon>
        <taxon>Alphaproteobacteria</taxon>
        <taxon>Sphingomonadales</taxon>
        <taxon>Sphingomonadaceae</taxon>
        <taxon>Sphingomonas</taxon>
    </lineage>
</organism>
<dbReference type="EMBL" id="JACIDH010000004">
    <property type="protein sequence ID" value="MBB3879137.1"/>
    <property type="molecule type" value="Genomic_DNA"/>
</dbReference>
<reference evidence="1 2" key="1">
    <citation type="submission" date="2020-08" db="EMBL/GenBank/DDBJ databases">
        <title>Genomic Encyclopedia of Type Strains, Phase IV (KMG-IV): sequencing the most valuable type-strain genomes for metagenomic binning, comparative biology and taxonomic classification.</title>
        <authorList>
            <person name="Goeker M."/>
        </authorList>
    </citation>
    <scope>NUCLEOTIDE SEQUENCE [LARGE SCALE GENOMIC DNA]</scope>
    <source>
        <strain evidence="1 2">DSM 19512</strain>
    </source>
</reference>
<evidence type="ECO:0000313" key="1">
    <source>
        <dbReference type="EMBL" id="MBB3879137.1"/>
    </source>
</evidence>
<dbReference type="RefSeq" id="WP_183951322.1">
    <property type="nucleotide sequence ID" value="NZ_JACIDH010000004.1"/>
</dbReference>
<keyword evidence="2" id="KW-1185">Reference proteome</keyword>
<dbReference type="Proteomes" id="UP000538670">
    <property type="component" value="Unassembled WGS sequence"/>
</dbReference>
<gene>
    <name evidence="1" type="ORF">GGR48_001560</name>
</gene>
<proteinExistence type="predicted"/>
<accession>A0A7W6A8H8</accession>